<protein>
    <submittedName>
        <fullName evidence="2">Sarcosine oxidase subunit alpha</fullName>
    </submittedName>
</protein>
<dbReference type="InterPro" id="IPR042204">
    <property type="entry name" value="2Fe-2S-bd_N"/>
</dbReference>
<evidence type="ECO:0000313" key="2">
    <source>
        <dbReference type="EMBL" id="SEA12904.1"/>
    </source>
</evidence>
<dbReference type="EMBL" id="FNQM01000003">
    <property type="protein sequence ID" value="SEA12904.1"/>
    <property type="molecule type" value="Genomic_DNA"/>
</dbReference>
<dbReference type="AlphaFoldDB" id="A0A1H3YPE7"/>
<keyword evidence="1" id="KW-0560">Oxidoreductase</keyword>
<dbReference type="GO" id="GO:0016491">
    <property type="term" value="F:oxidoreductase activity"/>
    <property type="evidence" value="ECO:0007669"/>
    <property type="project" value="UniProtKB-KW"/>
</dbReference>
<reference evidence="2 3" key="1">
    <citation type="submission" date="2016-10" db="EMBL/GenBank/DDBJ databases">
        <authorList>
            <person name="de Groot N.N."/>
        </authorList>
    </citation>
    <scope>NUCLEOTIDE SEQUENCE [LARGE SCALE GENOMIC DNA]</scope>
    <source>
        <strain evidence="2 3">DSM 15345</strain>
    </source>
</reference>
<dbReference type="Pfam" id="PF13510">
    <property type="entry name" value="Fer2_4"/>
    <property type="match status" value="1"/>
</dbReference>
<accession>A0A1H3YPE7</accession>
<proteinExistence type="predicted"/>
<gene>
    <name evidence="2" type="ORF">SAMN05444370_103170</name>
</gene>
<dbReference type="GO" id="GO:0051536">
    <property type="term" value="F:iron-sulfur cluster binding"/>
    <property type="evidence" value="ECO:0007669"/>
    <property type="project" value="InterPro"/>
</dbReference>
<dbReference type="SUPFAM" id="SSF54292">
    <property type="entry name" value="2Fe-2S ferredoxin-like"/>
    <property type="match status" value="1"/>
</dbReference>
<evidence type="ECO:0000256" key="1">
    <source>
        <dbReference type="ARBA" id="ARBA00023002"/>
    </source>
</evidence>
<name>A0A1H3YPE7_9RHOB</name>
<keyword evidence="3" id="KW-1185">Reference proteome</keyword>
<dbReference type="STRING" id="89524.SAMN05444370_103170"/>
<dbReference type="InterPro" id="IPR036010">
    <property type="entry name" value="2Fe-2S_ferredoxin-like_sf"/>
</dbReference>
<sequence>MRRIAAPAARNLSKVARVMFTADGDEVAARAGASVAAALIAAGRPALGRSPRDGRPRGAFCLMGVCQQCVMRIDGVRRPACMVEARAGMVVESLA</sequence>
<organism evidence="2 3">
    <name type="scientific">Rubrimonas cliftonensis</name>
    <dbReference type="NCBI Taxonomy" id="89524"/>
    <lineage>
        <taxon>Bacteria</taxon>
        <taxon>Pseudomonadati</taxon>
        <taxon>Pseudomonadota</taxon>
        <taxon>Alphaproteobacteria</taxon>
        <taxon>Rhodobacterales</taxon>
        <taxon>Paracoccaceae</taxon>
        <taxon>Rubrimonas</taxon>
    </lineage>
</organism>
<evidence type="ECO:0000313" key="3">
    <source>
        <dbReference type="Proteomes" id="UP000198703"/>
    </source>
</evidence>
<dbReference type="Gene3D" id="3.10.20.440">
    <property type="entry name" value="2Fe-2S iron-sulphur cluster binding domain, sarcosine oxidase, alpha subunit, N-terminal domain"/>
    <property type="match status" value="1"/>
</dbReference>
<dbReference type="Proteomes" id="UP000198703">
    <property type="component" value="Unassembled WGS sequence"/>
</dbReference>